<dbReference type="GO" id="GO:0016881">
    <property type="term" value="F:acid-amino acid ligase activity"/>
    <property type="evidence" value="ECO:0007669"/>
    <property type="project" value="InterPro"/>
</dbReference>
<dbReference type="AlphaFoldDB" id="A0A1G2CBM5"/>
<feature type="transmembrane region" description="Helical" evidence="1">
    <location>
        <begin position="21"/>
        <end position="42"/>
    </location>
</feature>
<feature type="domain" description="Mur ligase central" evidence="3">
    <location>
        <begin position="50"/>
        <end position="205"/>
    </location>
</feature>
<organism evidence="4 5">
    <name type="scientific">Candidatus Liptonbacteria bacterium RIFCSPHIGHO2_01_FULL_57_28</name>
    <dbReference type="NCBI Taxonomy" id="1798647"/>
    <lineage>
        <taxon>Bacteria</taxon>
        <taxon>Candidatus Liptoniibacteriota</taxon>
    </lineage>
</organism>
<accession>A0A1G2CBM5</accession>
<dbReference type="Pfam" id="PF08245">
    <property type="entry name" value="Mur_ligase_M"/>
    <property type="match status" value="1"/>
</dbReference>
<protein>
    <recommendedName>
        <fullName evidence="6">UDP-N-acetylmuramyl-tripeptide synthetase</fullName>
    </recommendedName>
</protein>
<evidence type="ECO:0000256" key="1">
    <source>
        <dbReference type="SAM" id="Phobius"/>
    </source>
</evidence>
<evidence type="ECO:0008006" key="6">
    <source>
        <dbReference type="Google" id="ProtNLM"/>
    </source>
</evidence>
<comment type="caution">
    <text evidence="4">The sequence shown here is derived from an EMBL/GenBank/DDBJ whole genome shotgun (WGS) entry which is preliminary data.</text>
</comment>
<proteinExistence type="predicted"/>
<dbReference type="PANTHER" id="PTHR23135">
    <property type="entry name" value="MUR LIGASE FAMILY MEMBER"/>
    <property type="match status" value="1"/>
</dbReference>
<gene>
    <name evidence="4" type="ORF">A2855_00615</name>
</gene>
<evidence type="ECO:0000313" key="5">
    <source>
        <dbReference type="Proteomes" id="UP000179059"/>
    </source>
</evidence>
<dbReference type="EMBL" id="MHKX01000002">
    <property type="protein sequence ID" value="OGY98772.1"/>
    <property type="molecule type" value="Genomic_DNA"/>
</dbReference>
<evidence type="ECO:0000259" key="2">
    <source>
        <dbReference type="Pfam" id="PF02875"/>
    </source>
</evidence>
<dbReference type="InterPro" id="IPR036615">
    <property type="entry name" value="Mur_ligase_C_dom_sf"/>
</dbReference>
<feature type="domain" description="Mur ligase C-terminal" evidence="2">
    <location>
        <begin position="255"/>
        <end position="381"/>
    </location>
</feature>
<dbReference type="Gene3D" id="3.90.190.20">
    <property type="entry name" value="Mur ligase, C-terminal domain"/>
    <property type="match status" value="1"/>
</dbReference>
<dbReference type="Gene3D" id="3.40.1190.10">
    <property type="entry name" value="Mur-like, catalytic domain"/>
    <property type="match status" value="1"/>
</dbReference>
<keyword evidence="1" id="KW-0472">Membrane</keyword>
<dbReference type="InterPro" id="IPR036565">
    <property type="entry name" value="Mur-like_cat_sf"/>
</dbReference>
<dbReference type="InterPro" id="IPR013221">
    <property type="entry name" value="Mur_ligase_cen"/>
</dbReference>
<dbReference type="STRING" id="1798647.A2855_00615"/>
<dbReference type="SUPFAM" id="SSF53244">
    <property type="entry name" value="MurD-like peptide ligases, peptide-binding domain"/>
    <property type="match status" value="1"/>
</dbReference>
<keyword evidence="1" id="KW-1133">Transmembrane helix</keyword>
<keyword evidence="1" id="KW-0812">Transmembrane</keyword>
<dbReference type="GO" id="GO:0005524">
    <property type="term" value="F:ATP binding"/>
    <property type="evidence" value="ECO:0007669"/>
    <property type="project" value="InterPro"/>
</dbReference>
<dbReference type="Proteomes" id="UP000179059">
    <property type="component" value="Unassembled WGS sequence"/>
</dbReference>
<evidence type="ECO:0000313" key="4">
    <source>
        <dbReference type="EMBL" id="OGY98772.1"/>
    </source>
</evidence>
<dbReference type="SUPFAM" id="SSF53623">
    <property type="entry name" value="MurD-like peptide ligases, catalytic domain"/>
    <property type="match status" value="1"/>
</dbReference>
<name>A0A1G2CBM5_9BACT</name>
<dbReference type="PANTHER" id="PTHR23135:SF4">
    <property type="entry name" value="UDP-N-ACETYLMURAMOYL-L-ALANYL-D-GLUTAMATE--2,6-DIAMINOPIMELATE LIGASE MURE HOMOLOG, CHLOROPLASTIC"/>
    <property type="match status" value="1"/>
</dbReference>
<evidence type="ECO:0000259" key="3">
    <source>
        <dbReference type="Pfam" id="PF08245"/>
    </source>
</evidence>
<sequence>MSFIDRIRRNKALRAAYRLPGLAWLYHFGMALAGAVICGFPSRGLTVIGITGTKGKTTVAELLTVTLEAAGRKTALLSSVHSRIGDRDVPNRTGNSMPGRFFIQRFLRDAKKAGCTHAVIEVTSQGVIQARHRFINWRHAAITNIAPEHIESHGSFERYRGAKLVFLKYAVGQGATAYVNSDDGRSAYFRENLPGPQLVLYSKRSIEDWPEGLLGSLPGEFNKENVAAALAVARKLGISDDTVKEALRDFQGVPGRMEFVAREPFRVVVDYAHTPDSMEAVYKALRSDMKAGAKLIAVFGSCGGGRDKWKRPVMGEVAARYADQIILTNEDPYDEDPGAILDDIQKGIPKAAQKVVDRREAIRAAMAAAKPGDTVIVTGKGSERSIHIEDGKAIDWSDREEAKNALENIGKIGI</sequence>
<dbReference type="InterPro" id="IPR004101">
    <property type="entry name" value="Mur_ligase_C"/>
</dbReference>
<reference evidence="4 5" key="1">
    <citation type="journal article" date="2016" name="Nat. Commun.">
        <title>Thousands of microbial genomes shed light on interconnected biogeochemical processes in an aquifer system.</title>
        <authorList>
            <person name="Anantharaman K."/>
            <person name="Brown C.T."/>
            <person name="Hug L.A."/>
            <person name="Sharon I."/>
            <person name="Castelle C.J."/>
            <person name="Probst A.J."/>
            <person name="Thomas B.C."/>
            <person name="Singh A."/>
            <person name="Wilkins M.J."/>
            <person name="Karaoz U."/>
            <person name="Brodie E.L."/>
            <person name="Williams K.H."/>
            <person name="Hubbard S.S."/>
            <person name="Banfield J.F."/>
        </authorList>
    </citation>
    <scope>NUCLEOTIDE SEQUENCE [LARGE SCALE GENOMIC DNA]</scope>
</reference>
<dbReference type="Pfam" id="PF02875">
    <property type="entry name" value="Mur_ligase_C"/>
    <property type="match status" value="1"/>
</dbReference>